<sequence>MPTDDSRGSDAPDRPDESTATDTQTASLAGYGERLGAIEAISRDLLAAVEATADADDCDLEWRRDAARHLREIRAEAVFARRALAGRPVNEGVTTDRDDGSVPMVRTSGGGGTVVHGPDPIAFHRHRGDADEQ</sequence>
<dbReference type="RefSeq" id="WP_008453395.1">
    <property type="nucleotide sequence ID" value="NZ_AOIJ01000035.1"/>
</dbReference>
<organism evidence="2 3">
    <name type="scientific">Natrinema gari JCM 14663</name>
    <dbReference type="NCBI Taxonomy" id="1230459"/>
    <lineage>
        <taxon>Archaea</taxon>
        <taxon>Methanobacteriati</taxon>
        <taxon>Methanobacteriota</taxon>
        <taxon>Stenosarchaea group</taxon>
        <taxon>Halobacteria</taxon>
        <taxon>Halobacteriales</taxon>
        <taxon>Natrialbaceae</taxon>
        <taxon>Natrinema</taxon>
    </lineage>
</organism>
<name>L9ZAL3_9EURY</name>
<dbReference type="AlphaFoldDB" id="L9ZAL3"/>
<proteinExistence type="predicted"/>
<keyword evidence="3" id="KW-1185">Reference proteome</keyword>
<feature type="region of interest" description="Disordered" evidence="1">
    <location>
        <begin position="90"/>
        <end position="133"/>
    </location>
</feature>
<evidence type="ECO:0000313" key="2">
    <source>
        <dbReference type="EMBL" id="ELY82657.1"/>
    </source>
</evidence>
<feature type="region of interest" description="Disordered" evidence="1">
    <location>
        <begin position="1"/>
        <end position="28"/>
    </location>
</feature>
<gene>
    <name evidence="2" type="ORF">C486_04513</name>
</gene>
<evidence type="ECO:0000313" key="3">
    <source>
        <dbReference type="Proteomes" id="UP000011592"/>
    </source>
</evidence>
<reference evidence="2 3" key="1">
    <citation type="journal article" date="2014" name="PLoS Genet.">
        <title>Phylogenetically driven sequencing of extremely halophilic archaea reveals strategies for static and dynamic osmo-response.</title>
        <authorList>
            <person name="Becker E.A."/>
            <person name="Seitzer P.M."/>
            <person name="Tritt A."/>
            <person name="Larsen D."/>
            <person name="Krusor M."/>
            <person name="Yao A.I."/>
            <person name="Wu D."/>
            <person name="Madern D."/>
            <person name="Eisen J.A."/>
            <person name="Darling A.E."/>
            <person name="Facciotti M.T."/>
        </authorList>
    </citation>
    <scope>NUCLEOTIDE SEQUENCE [LARGE SCALE GENOMIC DNA]</scope>
    <source>
        <strain evidence="2 3">JCM 14663</strain>
    </source>
</reference>
<evidence type="ECO:0000256" key="1">
    <source>
        <dbReference type="SAM" id="MobiDB-lite"/>
    </source>
</evidence>
<comment type="caution">
    <text evidence="2">The sequence shown here is derived from an EMBL/GenBank/DDBJ whole genome shotgun (WGS) entry which is preliminary data.</text>
</comment>
<accession>L9ZAL3</accession>
<dbReference type="Proteomes" id="UP000011592">
    <property type="component" value="Unassembled WGS sequence"/>
</dbReference>
<protein>
    <submittedName>
        <fullName evidence="2">Uncharacterized protein</fullName>
    </submittedName>
</protein>
<dbReference type="PATRIC" id="fig|1230459.4.peg.905"/>
<dbReference type="EMBL" id="AOIJ01000035">
    <property type="protein sequence ID" value="ELY82657.1"/>
    <property type="molecule type" value="Genomic_DNA"/>
</dbReference>
<feature type="compositionally biased region" description="Basic and acidic residues" evidence="1">
    <location>
        <begin position="1"/>
        <end position="17"/>
    </location>
</feature>
<feature type="compositionally biased region" description="Polar residues" evidence="1">
    <location>
        <begin position="18"/>
        <end position="27"/>
    </location>
</feature>